<dbReference type="InterPro" id="IPR050598">
    <property type="entry name" value="AminoAcid_Transporter"/>
</dbReference>
<dbReference type="PANTHER" id="PTHR11785">
    <property type="entry name" value="AMINO ACID TRANSPORTER"/>
    <property type="match status" value="1"/>
</dbReference>
<feature type="transmembrane region" description="Helical" evidence="5">
    <location>
        <begin position="155"/>
        <end position="174"/>
    </location>
</feature>
<feature type="transmembrane region" description="Helical" evidence="5">
    <location>
        <begin position="121"/>
        <end position="143"/>
    </location>
</feature>
<evidence type="ECO:0000256" key="2">
    <source>
        <dbReference type="ARBA" id="ARBA00022692"/>
    </source>
</evidence>
<reference evidence="6" key="1">
    <citation type="submission" date="2022-07" db="EMBL/GenBank/DDBJ databases">
        <authorList>
            <person name="Trinca V."/>
            <person name="Uliana J.V.C."/>
            <person name="Torres T.T."/>
            <person name="Ward R.J."/>
            <person name="Monesi N."/>
        </authorList>
    </citation>
    <scope>NUCLEOTIDE SEQUENCE</scope>
    <source>
        <strain evidence="6">HSMRA1968</strain>
        <tissue evidence="6">Whole embryos</tissue>
    </source>
</reference>
<dbReference type="EMBL" id="WJQU01001172">
    <property type="protein sequence ID" value="KAJ6634050.1"/>
    <property type="molecule type" value="Genomic_DNA"/>
</dbReference>
<feature type="transmembrane region" description="Helical" evidence="5">
    <location>
        <begin position="180"/>
        <end position="199"/>
    </location>
</feature>
<dbReference type="Gene3D" id="1.20.1740.10">
    <property type="entry name" value="Amino acid/polyamine transporter I"/>
    <property type="match status" value="1"/>
</dbReference>
<evidence type="ECO:0000313" key="6">
    <source>
        <dbReference type="EMBL" id="KAJ6634050.1"/>
    </source>
</evidence>
<dbReference type="AlphaFoldDB" id="A0A9Q0RVU9"/>
<dbReference type="InterPro" id="IPR002293">
    <property type="entry name" value="AA/rel_permease1"/>
</dbReference>
<keyword evidence="4 5" id="KW-0472">Membrane</keyword>
<dbReference type="OrthoDB" id="5982228at2759"/>
<dbReference type="Pfam" id="PF13520">
    <property type="entry name" value="AA_permease_2"/>
    <property type="match status" value="1"/>
</dbReference>
<evidence type="ECO:0000256" key="5">
    <source>
        <dbReference type="SAM" id="Phobius"/>
    </source>
</evidence>
<keyword evidence="3 5" id="KW-1133">Transmembrane helix</keyword>
<evidence type="ECO:0000313" key="7">
    <source>
        <dbReference type="Proteomes" id="UP001151699"/>
    </source>
</evidence>
<evidence type="ECO:0000256" key="4">
    <source>
        <dbReference type="ARBA" id="ARBA00023136"/>
    </source>
</evidence>
<evidence type="ECO:0000256" key="3">
    <source>
        <dbReference type="ARBA" id="ARBA00022989"/>
    </source>
</evidence>
<keyword evidence="7" id="KW-1185">Reference proteome</keyword>
<dbReference type="GO" id="GO:0016020">
    <property type="term" value="C:membrane"/>
    <property type="evidence" value="ECO:0007669"/>
    <property type="project" value="UniProtKB-SubCell"/>
</dbReference>
<organism evidence="6 7">
    <name type="scientific">Pseudolycoriella hygida</name>
    <dbReference type="NCBI Taxonomy" id="35572"/>
    <lineage>
        <taxon>Eukaryota</taxon>
        <taxon>Metazoa</taxon>
        <taxon>Ecdysozoa</taxon>
        <taxon>Arthropoda</taxon>
        <taxon>Hexapoda</taxon>
        <taxon>Insecta</taxon>
        <taxon>Pterygota</taxon>
        <taxon>Neoptera</taxon>
        <taxon>Endopterygota</taxon>
        <taxon>Diptera</taxon>
        <taxon>Nematocera</taxon>
        <taxon>Sciaroidea</taxon>
        <taxon>Sciaridae</taxon>
        <taxon>Pseudolycoriella</taxon>
    </lineage>
</organism>
<comment type="subcellular location">
    <subcellularLocation>
        <location evidence="1">Membrane</location>
        <topology evidence="1">Multi-pass membrane protein</topology>
    </subcellularLocation>
</comment>
<dbReference type="Proteomes" id="UP001151699">
    <property type="component" value="Unassembled WGS sequence"/>
</dbReference>
<evidence type="ECO:0000256" key="1">
    <source>
        <dbReference type="ARBA" id="ARBA00004141"/>
    </source>
</evidence>
<comment type="caution">
    <text evidence="6">The sequence shown here is derived from an EMBL/GenBank/DDBJ whole genome shotgun (WGS) entry which is preliminary data.</text>
</comment>
<gene>
    <name evidence="6" type="primary">SLC7A9_0</name>
    <name evidence="6" type="ORF">Bhyg_17769</name>
</gene>
<protein>
    <submittedName>
        <fullName evidence="6">B(0,+)-type amino acid transporter 1</fullName>
    </submittedName>
</protein>
<dbReference type="GO" id="GO:0015179">
    <property type="term" value="F:L-amino acid transmembrane transporter activity"/>
    <property type="evidence" value="ECO:0007669"/>
    <property type="project" value="TreeGrafter"/>
</dbReference>
<accession>A0A9Q0RVU9</accession>
<sequence length="231" mass="25736">MIGIPLVTLCYALINISYLAAMSPTEMIESEAVAVTFGHRILGALAWLMPLSVTISTFGSANGTLFAAGRLCFAASREGHLLDILSYVHVRRLTPSPGLIFHSLIAAAMVSYGTIDSLIDFFSFTAWIFYGCSMFALIVMRYTKPNYPRPYKVPIIIPYVVLIISIYLVIGPIIDKPQIEYLYAVLFILAGLIFYIPFVKYGMTPRFMEKVTLFLQLLLEVVPTSTMGMFD</sequence>
<proteinExistence type="predicted"/>
<keyword evidence="2 5" id="KW-0812">Transmembrane</keyword>
<dbReference type="PANTHER" id="PTHR11785:SF512">
    <property type="entry name" value="SOBREMESA, ISOFORM B"/>
    <property type="match status" value="1"/>
</dbReference>
<dbReference type="FunFam" id="1.20.1740.10:FF:000095">
    <property type="entry name" value="B(0,+)-type amino acid transporter 1-like"/>
    <property type="match status" value="1"/>
</dbReference>
<feature type="transmembrane region" description="Helical" evidence="5">
    <location>
        <begin position="45"/>
        <end position="73"/>
    </location>
</feature>
<name>A0A9Q0RVU9_9DIPT</name>